<evidence type="ECO:0000313" key="2">
    <source>
        <dbReference type="EnsemblPlants" id="KQK87857"/>
    </source>
</evidence>
<keyword evidence="3" id="KW-1185">Reference proteome</keyword>
<sequence length="51" mass="5920">MPQWNHGSHQNSLHHTEQVAKQCQKEKQEIILDSHTAFGMHQSDYSLVQCC</sequence>
<dbReference type="EMBL" id="AGNK02005453">
    <property type="status" value="NOT_ANNOTATED_CDS"/>
    <property type="molecule type" value="Genomic_DNA"/>
</dbReference>
<dbReference type="HOGENOM" id="CLU_3110029_0_0_1"/>
<name>K4AHZ6_SETIT</name>
<dbReference type="Gramene" id="KQK87857">
    <property type="protein sequence ID" value="KQK87857"/>
    <property type="gene ID" value="SETIT_038503mg"/>
</dbReference>
<evidence type="ECO:0000256" key="1">
    <source>
        <dbReference type="SAM" id="MobiDB-lite"/>
    </source>
</evidence>
<organism evidence="2 3">
    <name type="scientific">Setaria italica</name>
    <name type="common">Foxtail millet</name>
    <name type="synonym">Panicum italicum</name>
    <dbReference type="NCBI Taxonomy" id="4555"/>
    <lineage>
        <taxon>Eukaryota</taxon>
        <taxon>Viridiplantae</taxon>
        <taxon>Streptophyta</taxon>
        <taxon>Embryophyta</taxon>
        <taxon>Tracheophyta</taxon>
        <taxon>Spermatophyta</taxon>
        <taxon>Magnoliopsida</taxon>
        <taxon>Liliopsida</taxon>
        <taxon>Poales</taxon>
        <taxon>Poaceae</taxon>
        <taxon>PACMAD clade</taxon>
        <taxon>Panicoideae</taxon>
        <taxon>Panicodae</taxon>
        <taxon>Paniceae</taxon>
        <taxon>Cenchrinae</taxon>
        <taxon>Setaria</taxon>
    </lineage>
</organism>
<evidence type="ECO:0000313" key="3">
    <source>
        <dbReference type="Proteomes" id="UP000004995"/>
    </source>
</evidence>
<accession>K4AHZ6</accession>
<dbReference type="AlphaFoldDB" id="K4AHZ6"/>
<dbReference type="InParanoid" id="K4AHZ6"/>
<reference evidence="2" key="2">
    <citation type="submission" date="2018-08" db="UniProtKB">
        <authorList>
            <consortium name="EnsemblPlants"/>
        </authorList>
    </citation>
    <scope>IDENTIFICATION</scope>
    <source>
        <strain evidence="2">Yugu1</strain>
    </source>
</reference>
<reference evidence="3" key="1">
    <citation type="journal article" date="2012" name="Nat. Biotechnol.">
        <title>Reference genome sequence of the model plant Setaria.</title>
        <authorList>
            <person name="Bennetzen J.L."/>
            <person name="Schmutz J."/>
            <person name="Wang H."/>
            <person name="Percifield R."/>
            <person name="Hawkins J."/>
            <person name="Pontaroli A.C."/>
            <person name="Estep M."/>
            <person name="Feng L."/>
            <person name="Vaughn J.N."/>
            <person name="Grimwood J."/>
            <person name="Jenkins J."/>
            <person name="Barry K."/>
            <person name="Lindquist E."/>
            <person name="Hellsten U."/>
            <person name="Deshpande S."/>
            <person name="Wang X."/>
            <person name="Wu X."/>
            <person name="Mitros T."/>
            <person name="Triplett J."/>
            <person name="Yang X."/>
            <person name="Ye C.Y."/>
            <person name="Mauro-Herrera M."/>
            <person name="Wang L."/>
            <person name="Li P."/>
            <person name="Sharma M."/>
            <person name="Sharma R."/>
            <person name="Ronald P.C."/>
            <person name="Panaud O."/>
            <person name="Kellogg E.A."/>
            <person name="Brutnell T.P."/>
            <person name="Doust A.N."/>
            <person name="Tuskan G.A."/>
            <person name="Rokhsar D."/>
            <person name="Devos K.M."/>
        </authorList>
    </citation>
    <scope>NUCLEOTIDE SEQUENCE [LARGE SCALE GENOMIC DNA]</scope>
    <source>
        <strain evidence="3">cv. Yugu1</strain>
    </source>
</reference>
<feature type="compositionally biased region" description="Polar residues" evidence="1">
    <location>
        <begin position="1"/>
        <end position="13"/>
    </location>
</feature>
<dbReference type="EnsemblPlants" id="KQK87857">
    <property type="protein sequence ID" value="KQK87857"/>
    <property type="gene ID" value="SETIT_038503mg"/>
</dbReference>
<proteinExistence type="predicted"/>
<dbReference type="Proteomes" id="UP000004995">
    <property type="component" value="Unassembled WGS sequence"/>
</dbReference>
<protein>
    <submittedName>
        <fullName evidence="2">Uncharacterized protein</fullName>
    </submittedName>
</protein>
<feature type="region of interest" description="Disordered" evidence="1">
    <location>
        <begin position="1"/>
        <end position="20"/>
    </location>
</feature>